<gene>
    <name evidence="1" type="ORF">DX873_16920</name>
</gene>
<comment type="caution">
    <text evidence="1">The sequence shown here is derived from an EMBL/GenBank/DDBJ whole genome shotgun (WGS) entry which is preliminary data.</text>
</comment>
<evidence type="ECO:0000313" key="1">
    <source>
        <dbReference type="EMBL" id="RDY57837.1"/>
    </source>
</evidence>
<dbReference type="EMBL" id="QTJX01000006">
    <property type="protein sequence ID" value="RDY57837.1"/>
    <property type="molecule type" value="Genomic_DNA"/>
</dbReference>
<keyword evidence="2" id="KW-1185">Reference proteome</keyword>
<proteinExistence type="predicted"/>
<name>A0A371JLG1_9FLAO</name>
<reference evidence="1 2" key="1">
    <citation type="submission" date="2018-08" db="EMBL/GenBank/DDBJ databases">
        <title>Muricauda nanhaiensis sp. nov., isolated from seawater of the South China Sea.</title>
        <authorList>
            <person name="Dang Y."/>
        </authorList>
    </citation>
    <scope>NUCLEOTIDE SEQUENCE [LARGE SCALE GENOMIC DNA]</scope>
    <source>
        <strain evidence="1 2">SM1704</strain>
    </source>
</reference>
<dbReference type="OrthoDB" id="42373at2"/>
<evidence type="ECO:0000313" key="2">
    <source>
        <dbReference type="Proteomes" id="UP000261828"/>
    </source>
</evidence>
<sequence length="181" mass="20908">MGAILGDKLTAYGPNSTGVPLTKPMEAMKQIYDIAGIFDRLESLKGVKENFMKVAQTELVYRGFKTEEYEVIYNDIVDTSHNFCVYGRLNKKTFAIMRSGVSRLNNFIYGDRFREPQAQIAVAKASYIVSKLEKDEESLELFNPEVDMKDWIISDHNYSALNKLKKHNLEAFYYWYKTLEA</sequence>
<dbReference type="RefSeq" id="WP_116185681.1">
    <property type="nucleotide sequence ID" value="NZ_QTJX01000006.1"/>
</dbReference>
<organism evidence="1 2">
    <name type="scientific">Flagellimonas nanhaiensis</name>
    <dbReference type="NCBI Taxonomy" id="2292706"/>
    <lineage>
        <taxon>Bacteria</taxon>
        <taxon>Pseudomonadati</taxon>
        <taxon>Bacteroidota</taxon>
        <taxon>Flavobacteriia</taxon>
        <taxon>Flavobacteriales</taxon>
        <taxon>Flavobacteriaceae</taxon>
        <taxon>Flagellimonas</taxon>
    </lineage>
</organism>
<accession>A0A371JLG1</accession>
<dbReference type="Proteomes" id="UP000261828">
    <property type="component" value="Unassembled WGS sequence"/>
</dbReference>
<protein>
    <submittedName>
        <fullName evidence="1">Uncharacterized protein</fullName>
    </submittedName>
</protein>
<dbReference type="AlphaFoldDB" id="A0A371JLG1"/>